<organism evidence="1 2">
    <name type="scientific">Parasponia andersonii</name>
    <name type="common">Sponia andersonii</name>
    <dbReference type="NCBI Taxonomy" id="3476"/>
    <lineage>
        <taxon>Eukaryota</taxon>
        <taxon>Viridiplantae</taxon>
        <taxon>Streptophyta</taxon>
        <taxon>Embryophyta</taxon>
        <taxon>Tracheophyta</taxon>
        <taxon>Spermatophyta</taxon>
        <taxon>Magnoliopsida</taxon>
        <taxon>eudicotyledons</taxon>
        <taxon>Gunneridae</taxon>
        <taxon>Pentapetalae</taxon>
        <taxon>rosids</taxon>
        <taxon>fabids</taxon>
        <taxon>Rosales</taxon>
        <taxon>Cannabaceae</taxon>
        <taxon>Parasponia</taxon>
    </lineage>
</organism>
<comment type="caution">
    <text evidence="1">The sequence shown here is derived from an EMBL/GenBank/DDBJ whole genome shotgun (WGS) entry which is preliminary data.</text>
</comment>
<keyword evidence="2" id="KW-1185">Reference proteome</keyword>
<protein>
    <submittedName>
        <fullName evidence="1">Uncharacterized protein</fullName>
    </submittedName>
</protein>
<gene>
    <name evidence="1" type="ORF">PanWU01x14_336250</name>
</gene>
<dbReference type="EMBL" id="JXTB01000611">
    <property type="protein sequence ID" value="PON35471.1"/>
    <property type="molecule type" value="Genomic_DNA"/>
</dbReference>
<sequence>MKLRHRAPCLSRHRGRDRGAFTKRFHHRNLSTAMRVDSVGCPQSIALPEASALEIEEEEEDYSVHRCGMMCEPNCSCGISYYCNCSIKYKVVLLTANDMNDPISRVPIFSSEI</sequence>
<dbReference type="AlphaFoldDB" id="A0A2P5AG08"/>
<dbReference type="Proteomes" id="UP000237105">
    <property type="component" value="Unassembled WGS sequence"/>
</dbReference>
<name>A0A2P5AG08_PARAD</name>
<reference evidence="2" key="1">
    <citation type="submission" date="2016-06" db="EMBL/GenBank/DDBJ databases">
        <title>Parallel loss of symbiosis genes in relatives of nitrogen-fixing non-legume Parasponia.</title>
        <authorList>
            <person name="Van Velzen R."/>
            <person name="Holmer R."/>
            <person name="Bu F."/>
            <person name="Rutten L."/>
            <person name="Van Zeijl A."/>
            <person name="Liu W."/>
            <person name="Santuari L."/>
            <person name="Cao Q."/>
            <person name="Sharma T."/>
            <person name="Shen D."/>
            <person name="Roswanjaya Y."/>
            <person name="Wardhani T."/>
            <person name="Kalhor M.S."/>
            <person name="Jansen J."/>
            <person name="Van den Hoogen J."/>
            <person name="Gungor B."/>
            <person name="Hartog M."/>
            <person name="Hontelez J."/>
            <person name="Verver J."/>
            <person name="Yang W.-C."/>
            <person name="Schijlen E."/>
            <person name="Repin R."/>
            <person name="Schilthuizen M."/>
            <person name="Schranz E."/>
            <person name="Heidstra R."/>
            <person name="Miyata K."/>
            <person name="Fedorova E."/>
            <person name="Kohlen W."/>
            <person name="Bisseling T."/>
            <person name="Smit S."/>
            <person name="Geurts R."/>
        </authorList>
    </citation>
    <scope>NUCLEOTIDE SEQUENCE [LARGE SCALE GENOMIC DNA]</scope>
    <source>
        <strain evidence="2">cv. WU1-14</strain>
    </source>
</reference>
<evidence type="ECO:0000313" key="2">
    <source>
        <dbReference type="Proteomes" id="UP000237105"/>
    </source>
</evidence>
<dbReference type="OrthoDB" id="10547822at2759"/>
<accession>A0A2P5AG08</accession>
<proteinExistence type="predicted"/>
<evidence type="ECO:0000313" key="1">
    <source>
        <dbReference type="EMBL" id="PON35471.1"/>
    </source>
</evidence>